<evidence type="ECO:0000256" key="2">
    <source>
        <dbReference type="ARBA" id="ARBA00022516"/>
    </source>
</evidence>
<dbReference type="GO" id="GO:0006654">
    <property type="term" value="P:phosphatidic acid biosynthetic process"/>
    <property type="evidence" value="ECO:0007669"/>
    <property type="project" value="TreeGrafter"/>
</dbReference>
<keyword evidence="4" id="KW-0443">Lipid metabolism</keyword>
<dbReference type="HOGENOM" id="CLU_027938_0_0_11"/>
<dbReference type="CDD" id="cd07989">
    <property type="entry name" value="LPLAT_AGPAT-like"/>
    <property type="match status" value="1"/>
</dbReference>
<organism evidence="7 8">
    <name type="scientific">Segniliparus rotundus (strain ATCC BAA-972 / CDC 1076 / CIP 108378 / DSM 44985 / JCM 13578)</name>
    <dbReference type="NCBI Taxonomy" id="640132"/>
    <lineage>
        <taxon>Bacteria</taxon>
        <taxon>Bacillati</taxon>
        <taxon>Actinomycetota</taxon>
        <taxon>Actinomycetes</taxon>
        <taxon>Mycobacteriales</taxon>
        <taxon>Segniliparaceae</taxon>
        <taxon>Segniliparus</taxon>
    </lineage>
</organism>
<sequence length="240" mass="26273">MLASPVLLCVGVLPERLRPAPVQWYAWLAVGALGVRVRLRRAEDLPSIGSASGAGEIWAPQHTSWLDVVLLHALTRSTYVARSDLMGVPVLRTLAKRLRMIPIDRTKMRQLPGLVVEAGRRVAAGERVVVFPEATTWCGKHRGRFHPAFFEAAAATGARVRPIGIWYGDDAAAPDAAPCFVLDDNGLDSIRRIVRHRGVRANIWIGPALVGADRRELAELAERLVFGRLPEYAAQDVQAA</sequence>
<dbReference type="Proteomes" id="UP000002247">
    <property type="component" value="Chromosome"/>
</dbReference>
<dbReference type="PANTHER" id="PTHR10434:SF64">
    <property type="entry name" value="1-ACYL-SN-GLYCEROL-3-PHOSPHATE ACYLTRANSFERASE-RELATED"/>
    <property type="match status" value="1"/>
</dbReference>
<dbReference type="AlphaFoldDB" id="D6Z7V2"/>
<proteinExistence type="predicted"/>
<keyword evidence="3 7" id="KW-0808">Transferase</keyword>
<evidence type="ECO:0000256" key="4">
    <source>
        <dbReference type="ARBA" id="ARBA00023098"/>
    </source>
</evidence>
<dbReference type="EMBL" id="CP001958">
    <property type="protein sequence ID" value="ADG98032.1"/>
    <property type="molecule type" value="Genomic_DNA"/>
</dbReference>
<evidence type="ECO:0000256" key="5">
    <source>
        <dbReference type="ARBA" id="ARBA00023315"/>
    </source>
</evidence>
<gene>
    <name evidence="7" type="ordered locus">Srot_1570</name>
</gene>
<keyword evidence="2" id="KW-0444">Lipid biosynthesis</keyword>
<evidence type="ECO:0000256" key="3">
    <source>
        <dbReference type="ARBA" id="ARBA00022679"/>
    </source>
</evidence>
<dbReference type="KEGG" id="srt:Srot_1570"/>
<evidence type="ECO:0000313" key="8">
    <source>
        <dbReference type="Proteomes" id="UP000002247"/>
    </source>
</evidence>
<comment type="pathway">
    <text evidence="1">Lipid metabolism.</text>
</comment>
<protein>
    <submittedName>
        <fullName evidence="7">Phospholipid/glycerol acyltransferase</fullName>
    </submittedName>
</protein>
<dbReference type="PANTHER" id="PTHR10434">
    <property type="entry name" value="1-ACYL-SN-GLYCEROL-3-PHOSPHATE ACYLTRANSFERASE"/>
    <property type="match status" value="1"/>
</dbReference>
<evidence type="ECO:0000256" key="1">
    <source>
        <dbReference type="ARBA" id="ARBA00005189"/>
    </source>
</evidence>
<reference evidence="7 8" key="1">
    <citation type="journal article" date="2010" name="Stand. Genomic Sci.">
        <title>Complete genome sequence of Segniliparus rotundus type strain (CDC 1076).</title>
        <authorList>
            <person name="Sikorski J."/>
            <person name="Lapidus A."/>
            <person name="Copeland A."/>
            <person name="Misra M."/>
            <person name="Glavina Del Rio T."/>
            <person name="Nolan M."/>
            <person name="Lucas S."/>
            <person name="Chen F."/>
            <person name="Tice H."/>
            <person name="Cheng J.F."/>
            <person name="Jando M."/>
            <person name="Schneider S."/>
            <person name="Bruce D."/>
            <person name="Goodwin L."/>
            <person name="Pitluck S."/>
            <person name="Liolios K."/>
            <person name="Mikhailova N."/>
            <person name="Pati A."/>
            <person name="Ivanova N."/>
            <person name="Mavromatis K."/>
            <person name="Chen A."/>
            <person name="Palaniappan K."/>
            <person name="Chertkov O."/>
            <person name="Land M."/>
            <person name="Hauser L."/>
            <person name="Chang Y.J."/>
            <person name="Jeffries C.D."/>
            <person name="Brettin T."/>
            <person name="Detter J.C."/>
            <person name="Han C."/>
            <person name="Rohde M."/>
            <person name="Goker M."/>
            <person name="Bristow J."/>
            <person name="Eisen J.A."/>
            <person name="Markowitz V."/>
            <person name="Hugenholtz P."/>
            <person name="Kyrpides N.C."/>
            <person name="Klenk H.P."/>
        </authorList>
    </citation>
    <scope>NUCLEOTIDE SEQUENCE [LARGE SCALE GENOMIC DNA]</scope>
    <source>
        <strain evidence="8">ATCC BAA-972 / CDC 1076 / CIP 108378 / DSM 44985 / JCM 13578</strain>
    </source>
</reference>
<dbReference type="InterPro" id="IPR002123">
    <property type="entry name" value="Plipid/glycerol_acylTrfase"/>
</dbReference>
<dbReference type="SMART" id="SM00563">
    <property type="entry name" value="PlsC"/>
    <property type="match status" value="1"/>
</dbReference>
<dbReference type="eggNOG" id="COG0204">
    <property type="taxonomic scope" value="Bacteria"/>
</dbReference>
<accession>D6Z7V2</accession>
<dbReference type="Pfam" id="PF01553">
    <property type="entry name" value="Acyltransferase"/>
    <property type="match status" value="1"/>
</dbReference>
<name>D6Z7V2_SEGRD</name>
<keyword evidence="5 7" id="KW-0012">Acyltransferase</keyword>
<evidence type="ECO:0000313" key="7">
    <source>
        <dbReference type="EMBL" id="ADG98032.1"/>
    </source>
</evidence>
<dbReference type="STRING" id="640132.Srot_1570"/>
<evidence type="ECO:0000259" key="6">
    <source>
        <dbReference type="SMART" id="SM00563"/>
    </source>
</evidence>
<feature type="domain" description="Phospholipid/glycerol acyltransferase" evidence="6">
    <location>
        <begin position="56"/>
        <end position="168"/>
    </location>
</feature>
<dbReference type="GO" id="GO:0003841">
    <property type="term" value="F:1-acylglycerol-3-phosphate O-acyltransferase activity"/>
    <property type="evidence" value="ECO:0007669"/>
    <property type="project" value="TreeGrafter"/>
</dbReference>
<dbReference type="SUPFAM" id="SSF69593">
    <property type="entry name" value="Glycerol-3-phosphate (1)-acyltransferase"/>
    <property type="match status" value="1"/>
</dbReference>
<keyword evidence="8" id="KW-1185">Reference proteome</keyword>